<accession>A0A8K0CLF0</accession>
<reference evidence="2" key="1">
    <citation type="submission" date="2019-08" db="EMBL/GenBank/DDBJ databases">
        <title>The genome of the North American firefly Photinus pyralis.</title>
        <authorList>
            <consortium name="Photinus pyralis genome working group"/>
            <person name="Fallon T.R."/>
            <person name="Sander Lower S.E."/>
            <person name="Weng J.-K."/>
        </authorList>
    </citation>
    <scope>NUCLEOTIDE SEQUENCE</scope>
    <source>
        <strain evidence="2">TRF0915ILg1</strain>
        <tissue evidence="2">Whole body</tissue>
    </source>
</reference>
<evidence type="ECO:0000259" key="1">
    <source>
        <dbReference type="PROSITE" id="PS50878"/>
    </source>
</evidence>
<organism evidence="2 3">
    <name type="scientific">Ignelater luminosus</name>
    <name type="common">Cucubano</name>
    <name type="synonym">Pyrophorus luminosus</name>
    <dbReference type="NCBI Taxonomy" id="2038154"/>
    <lineage>
        <taxon>Eukaryota</taxon>
        <taxon>Metazoa</taxon>
        <taxon>Ecdysozoa</taxon>
        <taxon>Arthropoda</taxon>
        <taxon>Hexapoda</taxon>
        <taxon>Insecta</taxon>
        <taxon>Pterygota</taxon>
        <taxon>Neoptera</taxon>
        <taxon>Endopterygota</taxon>
        <taxon>Coleoptera</taxon>
        <taxon>Polyphaga</taxon>
        <taxon>Elateriformia</taxon>
        <taxon>Elateroidea</taxon>
        <taxon>Elateridae</taxon>
        <taxon>Agrypninae</taxon>
        <taxon>Pyrophorini</taxon>
        <taxon>Ignelater</taxon>
    </lineage>
</organism>
<dbReference type="InterPro" id="IPR000477">
    <property type="entry name" value="RT_dom"/>
</dbReference>
<feature type="domain" description="Reverse transcriptase" evidence="1">
    <location>
        <begin position="1"/>
        <end position="141"/>
    </location>
</feature>
<evidence type="ECO:0000313" key="2">
    <source>
        <dbReference type="EMBL" id="KAF2889553.1"/>
    </source>
</evidence>
<comment type="caution">
    <text evidence="2">The sequence shown here is derived from an EMBL/GenBank/DDBJ whole genome shotgun (WGS) entry which is preliminary data.</text>
</comment>
<dbReference type="Pfam" id="PF00078">
    <property type="entry name" value="RVT_1"/>
    <property type="match status" value="1"/>
</dbReference>
<dbReference type="PROSITE" id="PS50878">
    <property type="entry name" value="RT_POL"/>
    <property type="match status" value="1"/>
</dbReference>
<protein>
    <recommendedName>
        <fullName evidence="1">Reverse transcriptase domain-containing protein</fullName>
    </recommendedName>
</protein>
<dbReference type="OrthoDB" id="6781282at2759"/>
<name>A0A8K0CLF0_IGNLU</name>
<feature type="non-terminal residue" evidence="2">
    <location>
        <position position="1"/>
    </location>
</feature>
<dbReference type="PANTHER" id="PTHR33332">
    <property type="entry name" value="REVERSE TRANSCRIPTASE DOMAIN-CONTAINING PROTEIN"/>
    <property type="match status" value="1"/>
</dbReference>
<keyword evidence="3" id="KW-1185">Reference proteome</keyword>
<dbReference type="Proteomes" id="UP000801492">
    <property type="component" value="Unassembled WGS sequence"/>
</dbReference>
<evidence type="ECO:0000313" key="3">
    <source>
        <dbReference type="Proteomes" id="UP000801492"/>
    </source>
</evidence>
<sequence length="199" mass="22691">AHLMQHGGRNRSTTLSTKTYEVRRKVTKGCPQGSCCGPGYWTIMYDSLLKLKLPVQTKTIAFADDFLIMIAGKEALELEAIGNEVLMKVEFWGKRNKILFNIKMSVALHLTRRRTNIAIKVYMYGSLIDVIAKFKYLGVTVDSKIIWNEHVNNVFKRGTQLVNILSKSAKVYWKIGSEALRIIYEAAFLPMVLYAIPVW</sequence>
<gene>
    <name evidence="2" type="ORF">ILUMI_16620</name>
</gene>
<dbReference type="EMBL" id="VTPC01065551">
    <property type="protein sequence ID" value="KAF2889553.1"/>
    <property type="molecule type" value="Genomic_DNA"/>
</dbReference>
<dbReference type="AlphaFoldDB" id="A0A8K0CLF0"/>
<proteinExistence type="predicted"/>